<dbReference type="InterPro" id="IPR050154">
    <property type="entry name" value="UbiB_kinase"/>
</dbReference>
<dbReference type="AlphaFoldDB" id="A0A928VUY8"/>
<dbReference type="Proteomes" id="UP000625316">
    <property type="component" value="Unassembled WGS sequence"/>
</dbReference>
<keyword evidence="2" id="KW-0812">Transmembrane</keyword>
<keyword evidence="2" id="KW-0472">Membrane</keyword>
<keyword evidence="4" id="KW-0808">Transferase</keyword>
<dbReference type="InterPro" id="IPR011009">
    <property type="entry name" value="Kinase-like_dom_sf"/>
</dbReference>
<evidence type="ECO:0000256" key="1">
    <source>
        <dbReference type="ARBA" id="ARBA00009670"/>
    </source>
</evidence>
<reference evidence="4" key="1">
    <citation type="submission" date="2020-10" db="EMBL/GenBank/DDBJ databases">
        <authorList>
            <person name="Castelo-Branco R."/>
            <person name="Eusebio N."/>
            <person name="Adriana R."/>
            <person name="Vieira A."/>
            <person name="Brugerolle De Fraissinette N."/>
            <person name="Rezende De Castro R."/>
            <person name="Schneider M.P."/>
            <person name="Vasconcelos V."/>
            <person name="Leao P.N."/>
        </authorList>
    </citation>
    <scope>NUCLEOTIDE SEQUENCE</scope>
    <source>
        <strain evidence="4">LEGE 11480</strain>
    </source>
</reference>
<dbReference type="RefSeq" id="WP_264327867.1">
    <property type="nucleotide sequence ID" value="NZ_JADEXQ010000146.1"/>
</dbReference>
<dbReference type="EMBL" id="JADEXQ010000146">
    <property type="protein sequence ID" value="MBE9033055.1"/>
    <property type="molecule type" value="Genomic_DNA"/>
</dbReference>
<evidence type="ECO:0000313" key="5">
    <source>
        <dbReference type="Proteomes" id="UP000625316"/>
    </source>
</evidence>
<comment type="similarity">
    <text evidence="1">Belongs to the protein kinase superfamily. ADCK protein kinase family.</text>
</comment>
<dbReference type="PANTHER" id="PTHR10566">
    <property type="entry name" value="CHAPERONE-ACTIVITY OF BC1 COMPLEX CABC1 -RELATED"/>
    <property type="match status" value="1"/>
</dbReference>
<protein>
    <submittedName>
        <fullName evidence="4">AarF/ABC1/UbiB kinase family protein</fullName>
    </submittedName>
</protein>
<keyword evidence="2" id="KW-1133">Transmembrane helix</keyword>
<feature type="domain" description="ABC1 atypical kinase-like" evidence="3">
    <location>
        <begin position="94"/>
        <end position="339"/>
    </location>
</feature>
<gene>
    <name evidence="4" type="ORF">IQ266_25285</name>
</gene>
<accession>A0A928VUY8</accession>
<dbReference type="GO" id="GO:0016301">
    <property type="term" value="F:kinase activity"/>
    <property type="evidence" value="ECO:0007669"/>
    <property type="project" value="UniProtKB-KW"/>
</dbReference>
<keyword evidence="4" id="KW-0418">Kinase</keyword>
<keyword evidence="5" id="KW-1185">Reference proteome</keyword>
<dbReference type="InterPro" id="IPR004147">
    <property type="entry name" value="ABC1_dom"/>
</dbReference>
<name>A0A928VUY8_9CYAN</name>
<dbReference type="CDD" id="cd05121">
    <property type="entry name" value="ABC1_ADCK3-like"/>
    <property type="match status" value="1"/>
</dbReference>
<proteinExistence type="inferred from homology"/>
<comment type="caution">
    <text evidence="4">The sequence shown here is derived from an EMBL/GenBank/DDBJ whole genome shotgun (WGS) entry which is preliminary data.</text>
</comment>
<evidence type="ECO:0000256" key="2">
    <source>
        <dbReference type="SAM" id="Phobius"/>
    </source>
</evidence>
<dbReference type="Pfam" id="PF03109">
    <property type="entry name" value="ABC1"/>
    <property type="match status" value="1"/>
</dbReference>
<feature type="transmembrane region" description="Helical" evidence="2">
    <location>
        <begin position="504"/>
        <end position="523"/>
    </location>
</feature>
<evidence type="ECO:0000259" key="3">
    <source>
        <dbReference type="Pfam" id="PF03109"/>
    </source>
</evidence>
<dbReference type="PANTHER" id="PTHR10566:SF113">
    <property type="entry name" value="PROTEIN ACTIVITY OF BC1 COMPLEX KINASE 7, CHLOROPLASTIC"/>
    <property type="match status" value="1"/>
</dbReference>
<organism evidence="4 5">
    <name type="scientific">Romeriopsis navalis LEGE 11480</name>
    <dbReference type="NCBI Taxonomy" id="2777977"/>
    <lineage>
        <taxon>Bacteria</taxon>
        <taxon>Bacillati</taxon>
        <taxon>Cyanobacteriota</taxon>
        <taxon>Cyanophyceae</taxon>
        <taxon>Leptolyngbyales</taxon>
        <taxon>Leptolyngbyaceae</taxon>
        <taxon>Romeriopsis</taxon>
        <taxon>Romeriopsis navalis</taxon>
    </lineage>
</organism>
<evidence type="ECO:0000313" key="4">
    <source>
        <dbReference type="EMBL" id="MBE9033055.1"/>
    </source>
</evidence>
<sequence length="562" mass="64010">MLTTVTASQPRRWQQRNYSPLTRQVEVTVSAAKLGIYLWSDRMGFQSGSENRQKRAEWLVDTLINLGPTFIKIGQALSTRADLLPLEYVRALVKLQDQVPQFPVDQAIDIIETEMGMPLEQVYKEFDREPIAAASLGQVHRAVLHTGEEVVVKVQRPGLDKLFDLDFEILGKLVKFAKRRMKGVKHFDLEAIHQEFCEILHREIDYVQEGMNAERFRRNFADHEYILVPRIYPEFTTRRILTMEYMPGIKVNDRHSLEAIGINPKDINHIGICAYLKQLLQDGFFQADPHPGNMAVRTDGKLIFYDFGMMAEVMPINQGQMVETFFAVLRKDTDQVVKTMTDMGLVENMADMTPVRRIIKLLLEKFSEKPVEAQAFRSVRNELYAVFEQQPFRLPARMTFIIKALTTLDGVARDLDPQYNLLIAAKPFVKSLATSSIQNKGSGMGQLVKQARGYLGQQINKPHPTEVAVVRLEQKLEDGELELKVKAFDTDRNLQLVQMAIKSLMYACITGFTALCGTILLVGGYKGGAVFAFVIATVMMFQLGKSLIRWMLRERIDRLAQG</sequence>
<feature type="transmembrane region" description="Helical" evidence="2">
    <location>
        <begin position="529"/>
        <end position="548"/>
    </location>
</feature>
<dbReference type="SUPFAM" id="SSF56112">
    <property type="entry name" value="Protein kinase-like (PK-like)"/>
    <property type="match status" value="1"/>
</dbReference>